<dbReference type="InterPro" id="IPR027417">
    <property type="entry name" value="P-loop_NTPase"/>
</dbReference>
<dbReference type="SMART" id="SM00382">
    <property type="entry name" value="AAA"/>
    <property type="match status" value="1"/>
</dbReference>
<protein>
    <submittedName>
        <fullName evidence="2">p60 katanin, putative</fullName>
    </submittedName>
</protein>
<dbReference type="OrthoDB" id="354409at2759"/>
<dbReference type="InterPro" id="IPR050304">
    <property type="entry name" value="MT-severing_AAA_ATPase"/>
</dbReference>
<dbReference type="Proteomes" id="UP000018201">
    <property type="component" value="Unassembled WGS sequence"/>
</dbReference>
<dbReference type="Pfam" id="PF00004">
    <property type="entry name" value="AAA"/>
    <property type="match status" value="1"/>
</dbReference>
<organism evidence="2 3">
    <name type="scientific">Eimeria praecox</name>
    <dbReference type="NCBI Taxonomy" id="51316"/>
    <lineage>
        <taxon>Eukaryota</taxon>
        <taxon>Sar</taxon>
        <taxon>Alveolata</taxon>
        <taxon>Apicomplexa</taxon>
        <taxon>Conoidasida</taxon>
        <taxon>Coccidia</taxon>
        <taxon>Eucoccidiorida</taxon>
        <taxon>Eimeriorina</taxon>
        <taxon>Eimeriidae</taxon>
        <taxon>Eimeria</taxon>
    </lineage>
</organism>
<sequence>MGASPLPQTFRQDTSLIKPNVKDEKDLRAQQGWGYGVGWRKLTERGRLKVVPSSSGYLEIDGCTAGFCIASYEGTKEEQDVLQGGMYRVEALFKVSPGGAFDGQAICILLDMAKAGDVSGLCDFCSLQLNTSSRCIRVESLVPGLAPRTLLVAEGVEQLNPHVWIHVAVHYASDSIRVEDEAVGNEEQASDLVQMIENELLWPNPGISFDDIVSLSSAKDALRECVLLPLQMPNVLTGLLEPPKGLLLFGPPGTGKTMLANAVASTPGVRLFRCSPATLTSKWRGESEKLVRALFTVARARAPSVLFFDEADALCSKRGGNDEHEASKRFKAELLQQIDNLHQGRGNFASLQSSEASTPLGVSNVPRSPHVVVVAATNAPCWTLTWTLKKWLGALTDSHALISAVCVAKLPWNLFGVYLKEFLLKLLKRS</sequence>
<dbReference type="VEuPathDB" id="ToxoDB:EPH_0008790"/>
<dbReference type="PANTHER" id="PTHR23074:SF19">
    <property type="entry name" value="KATANIN P60 ATPASE-CONTAINING SUBUNIT A1"/>
    <property type="match status" value="1"/>
</dbReference>
<dbReference type="InterPro" id="IPR003959">
    <property type="entry name" value="ATPase_AAA_core"/>
</dbReference>
<keyword evidence="3" id="KW-1185">Reference proteome</keyword>
<dbReference type="Gene3D" id="3.40.50.300">
    <property type="entry name" value="P-loop containing nucleotide triphosphate hydrolases"/>
    <property type="match status" value="1"/>
</dbReference>
<name>U6G062_9EIME</name>
<evidence type="ECO:0000259" key="1">
    <source>
        <dbReference type="SMART" id="SM00382"/>
    </source>
</evidence>
<accession>U6G062</accession>
<gene>
    <name evidence="2" type="ORF">EPH_0008790</name>
</gene>
<dbReference type="InterPro" id="IPR003593">
    <property type="entry name" value="AAA+_ATPase"/>
</dbReference>
<dbReference type="EMBL" id="HG688747">
    <property type="protein sequence ID" value="CDI73691.1"/>
    <property type="molecule type" value="Genomic_DNA"/>
</dbReference>
<dbReference type="GO" id="GO:0016887">
    <property type="term" value="F:ATP hydrolysis activity"/>
    <property type="evidence" value="ECO:0007669"/>
    <property type="project" value="InterPro"/>
</dbReference>
<evidence type="ECO:0000313" key="2">
    <source>
        <dbReference type="EMBL" id="CDI73691.1"/>
    </source>
</evidence>
<dbReference type="GO" id="GO:0015630">
    <property type="term" value="C:microtubule cytoskeleton"/>
    <property type="evidence" value="ECO:0007669"/>
    <property type="project" value="TreeGrafter"/>
</dbReference>
<reference evidence="2" key="1">
    <citation type="submission" date="2013-10" db="EMBL/GenBank/DDBJ databases">
        <title>Genomic analysis of the causative agents of coccidiosis in chickens.</title>
        <authorList>
            <person name="Reid A.J."/>
            <person name="Blake D."/>
            <person name="Billington K."/>
            <person name="Browne H."/>
            <person name="Dunn M."/>
            <person name="Hung S."/>
            <person name="Kawahara F."/>
            <person name="Miranda-Saavedra D."/>
            <person name="Mourier T."/>
            <person name="Nagra H."/>
            <person name="Otto T.D."/>
            <person name="Rawlings N."/>
            <person name="Sanchez A."/>
            <person name="Sanders M."/>
            <person name="Subramaniam C."/>
            <person name="Tay Y."/>
            <person name="Dear P."/>
            <person name="Doerig C."/>
            <person name="Gruber A."/>
            <person name="Parkinson J."/>
            <person name="Shirley M."/>
            <person name="Wan K.L."/>
            <person name="Berriman M."/>
            <person name="Tomley F."/>
            <person name="Pain A."/>
        </authorList>
    </citation>
    <scope>NUCLEOTIDE SEQUENCE [LARGE SCALE GENOMIC DNA]</scope>
    <source>
        <strain evidence="2">Houghton</strain>
    </source>
</reference>
<dbReference type="GO" id="GO:0051013">
    <property type="term" value="P:microtubule severing"/>
    <property type="evidence" value="ECO:0007669"/>
    <property type="project" value="TreeGrafter"/>
</dbReference>
<feature type="domain" description="AAA+ ATPase" evidence="1">
    <location>
        <begin position="242"/>
        <end position="406"/>
    </location>
</feature>
<dbReference type="PANTHER" id="PTHR23074">
    <property type="entry name" value="AAA DOMAIN-CONTAINING"/>
    <property type="match status" value="1"/>
</dbReference>
<evidence type="ECO:0000313" key="3">
    <source>
        <dbReference type="Proteomes" id="UP000018201"/>
    </source>
</evidence>
<reference evidence="2" key="2">
    <citation type="submission" date="2013-10" db="EMBL/GenBank/DDBJ databases">
        <authorList>
            <person name="Aslett M."/>
        </authorList>
    </citation>
    <scope>NUCLEOTIDE SEQUENCE [LARGE SCALE GENOMIC DNA]</scope>
    <source>
        <strain evidence="2">Houghton</strain>
    </source>
</reference>
<proteinExistence type="predicted"/>
<dbReference type="SUPFAM" id="SSF52540">
    <property type="entry name" value="P-loop containing nucleoside triphosphate hydrolases"/>
    <property type="match status" value="1"/>
</dbReference>
<dbReference type="AlphaFoldDB" id="U6G062"/>
<dbReference type="GO" id="GO:0005524">
    <property type="term" value="F:ATP binding"/>
    <property type="evidence" value="ECO:0007669"/>
    <property type="project" value="InterPro"/>
</dbReference>